<dbReference type="InterPro" id="IPR008638">
    <property type="entry name" value="FhaB/CdiA-like_TPS"/>
</dbReference>
<keyword evidence="3 5" id="KW-0732">Signal</keyword>
<feature type="signal peptide" evidence="5">
    <location>
        <begin position="1"/>
        <end position="29"/>
    </location>
</feature>
<keyword evidence="8" id="KW-1185">Reference proteome</keyword>
<evidence type="ECO:0000313" key="8">
    <source>
        <dbReference type="Proteomes" id="UP000647424"/>
    </source>
</evidence>
<dbReference type="Gene3D" id="2.160.20.10">
    <property type="entry name" value="Single-stranded right-handed beta-helix, Pectin lyase-like"/>
    <property type="match status" value="2"/>
</dbReference>
<feature type="region of interest" description="Disordered" evidence="4">
    <location>
        <begin position="515"/>
        <end position="543"/>
    </location>
</feature>
<dbReference type="InterPro" id="IPR041286">
    <property type="entry name" value="MBG_2"/>
</dbReference>
<dbReference type="InterPro" id="IPR013425">
    <property type="entry name" value="Autotrns_rpt"/>
</dbReference>
<keyword evidence="2" id="KW-0964">Secreted</keyword>
<dbReference type="RefSeq" id="WP_191820216.1">
    <property type="nucleotide sequence ID" value="NZ_JACYFT010000003.1"/>
</dbReference>
<evidence type="ECO:0000256" key="3">
    <source>
        <dbReference type="ARBA" id="ARBA00022729"/>
    </source>
</evidence>
<dbReference type="GO" id="GO:0005576">
    <property type="term" value="C:extracellular region"/>
    <property type="evidence" value="ECO:0007669"/>
    <property type="project" value="UniProtKB-SubCell"/>
</dbReference>
<dbReference type="InterPro" id="IPR011050">
    <property type="entry name" value="Pectin_lyase_fold/virulence"/>
</dbReference>
<dbReference type="Pfam" id="PF18676">
    <property type="entry name" value="MBG_2"/>
    <property type="match status" value="3"/>
</dbReference>
<evidence type="ECO:0000259" key="6">
    <source>
        <dbReference type="SMART" id="SM00912"/>
    </source>
</evidence>
<name>A0A927IN05_9BURK</name>
<feature type="compositionally biased region" description="Low complexity" evidence="4">
    <location>
        <begin position="515"/>
        <end position="530"/>
    </location>
</feature>
<proteinExistence type="predicted"/>
<evidence type="ECO:0000256" key="1">
    <source>
        <dbReference type="ARBA" id="ARBA00004613"/>
    </source>
</evidence>
<evidence type="ECO:0000313" key="7">
    <source>
        <dbReference type="EMBL" id="MBD8051741.1"/>
    </source>
</evidence>
<sequence length="4997" mass="486879">MRLQTRTLCQMLQALGLVASVCVSASALAGQPPNALPTGGQVAAGQAAISQSGNAMTVNQTSQRAVVNWDSYNVGSNATVNYNQPSSQAVILNRVTGSGASQIDGAIKANGTVIIANANGVSFGKGAEVNAGAVVATTMNQSDAEFMSGSNTWSGNGTGKVVNKGKIQVTDTSGYVALLAPEVRNQGVILATVSASNAVVAGAGEKVTLQFSGSKLMGVTVDKAAVNALIENKRAIEVAGGVIALAAGSVNQLMRSVINNTGRLVASSMTDNGGKVELVAATVNNNGTIAANANGEVGHGGSIQVVANNVNLGTQSNIQANAKTHGNGGNVHIWANEQATLAGQISATGGALSGNGGVIDTSAKLSVKFDPSLKVDTSAKNGRYGQWTVDPLELTVDAASASLISSALRTTNVTLDATGSACVGSLANCSSSQTPLIHFVAGANIYSNNASTVLRVLAPGGTINLNSNIEVGQVYMEAATVNVNAGGNIGTTGGAGSNIFLVGAQINILGGLGSNGQTSSGSSSAASIGSNRRRRGLDSGLSADDATYTTNGGNIVVLATGDISIGSSATLTANGQNGGTITIVSQAGTVTHSGVVDAVGTRGQGGQITLAGQVGTFLVGALTSVDGATAGGKLQIGIAQNMGSGTTLAPPAIGPPTAYLNSITFSTITSGVTALDSQTGLTANASSAIGAPLHTAGQILVQGQTTLTSAATLQANADHGGSVAMASAGDYRNTGYIQTNGGAGLGGTIQIEADHILLGAGSQINATGTLGGGSILIGGDWQGSGTVRHATTVTMSQGASIDASATQNGNGGKVVLWSDIHKADSVTAVHGAIYAKGGVYGGHGGQVETSGHLLQVDGIAVNTAAPLGASGQWLLDPYDIVINTAGAQYTNSSGTITSNNACTTVGPNCSSYIDHTVIESALNNGNVTVQSSAGYNIVIQGDGTVTTNSSNTLTYQSGGNITFNYDSATYPGGVNGANLNLVLQATGTITANAPISVNSVTASAVGFAGSGSLSLGTGGISINQSGNSTFSGEISGANAVFTKDGAGTLTLSGASTFMGGIIVNAGTLKLGANPHATVSNDTVGGGNLFGSTTDSPLGLGAITINAGATLDTNGFDISAKYSVNNPTVYMVGASAASQAKLINSSTTASTVYSGISLTNAATVNDMSNVIAQVGGSGTLTILGSVVDGAGTNYAGLQIGDVGYAGKVILQSNNAFHGNVSVNFGTLQIGYGTSLGSGDVSVNSGAVLDLNGQSVSGTGTLTLNGTGIGGGGALINTSASPATYPGLIALAGNASVVGDTGTIALTATGTVTGSGFGLTLGGAQGGSLASIIGTDTGTLTKTGSGTWLLSGANTYSGATAIQAGTLQAGSATALGSGTVTVASGAVLDLNGQTLTSTGALTLNGTGIASGGALINSSATPATYAGLITLGSASSVVGDTGAIALTATGTLTGSGLGLTLGGAQGGSLASIIGTDTGTLTKSGAGTWLLSGLNTYSGATSIQAGTLQAGSATAVGSGTVTVASGAVLDLYGQTMTSTGLLILNGSGIAASGALMNSSTNAATYAGLARLASATTIKGDAGTVALSNTGTITGATFGLTLGGAQGGSVASIIGTTSGTVTKQDAGTWTLNGVSTYTGITTISGGVLSVSVMAIGGTASGIGQSTNAAANLVINGGTLQYTGGTASTDRLFTLGSNGGGLDASGTGELTWAATGSVVLTASTSPTLTLTGTGLGTFKPVVPNAATSGTTALSKTGTGTWTFSAINSTYTGATNISNGVLKMGTNSVFSSGTAVTVNSNGTLDLNGQNLSKSLTLNGGTLTNSNTSSIGYFKGSVVGGTVVTLTADSKLTAANGAKLYISDYSSTSGAISGAFAITIGDAINRGDVIYANNFNTYSGLTTVDYGVLRILNSATSSIPGPLTVNANGTLDIFDYTFSKNITLNGGVLTGTSTVATQNPRYTGIITLTANSTIAGFSRNAGINIETGGIVSTGNYGVTIGTSTYNGRVNFFGVTSPNAYSYTGDTIVAYGILSLSTDSPVSNSSLLRVDANGTLRLTGTSFSKALTLNGGTLISSLTATINSAITLTANSNIAVSNGQTATLSATGSISGNFNLTYGVTPSNIYTGIYTSSGQINAGSFGVNNYYVINSLGTTDFTLIGASSNTVGTLFKATGFGTGTGNALSANSPSNYDGTVLVNSNNSYPGITNIAYGTLKLGVAGTAPNSPLGTVTGGTVVAAGATLDVNGLTLATAEPLTLNGNGMAGQGALKSISNTPTYAGLVNLGSNSLIYTQGTNLILSNTGQITGDGFTLSFNGGGEIKSIIATGAGGFTKAGTGTTLTLSGLNTYTGVTSIVGGTLAATTLADGGLASSIGMSSYAASNLILGSGTTGGGLTYTGNTNVSTNRLFTVSANSTTAATLTTSGTGNLTFTNSGSLVNNASGANTLVLSPGSNTTLTLNPVWSDPASGVASLTASGSGIALLSGLNTYSGVTTISSGTLSVSNLANGGLASNIGQSSNAASNLVLGAGAKLIYTGGTASTDRLFTIQGNATLDASGTGALTFSNAGALTNAASTSSNTLTLQGSGTATLTPVLADYSAASSKILALTKSGTGTWILPGLNTYTGVTKANGGVLSVATLANGGVASGIGQSTNASTNLSFDGGTLQYTGSVDVSTDRLLTIASVNGGAIDVSGTGKLTWVGSSTGSFPFQVVYSASFATTLTLTGTGVGDFQLKLLNPTSSTASLIKNGTGTWRLSAAGSAYTGTATVNAGVFQLFNGYGLGSASTVTVNPGGTLDVFNSSVSKLITLNGGAAISSTGTAGALTGGITLTADSILAAASNATFTVSTTQITGTSGLTIGNGSNLGTVVLSGFGVTKSTTSYSGATTVSSGATLDLKINLACTTVAGCGLNSSYTGAGNIILEPATANSSMFIGGTTGSMYYPVDLFNGASRKFADGFSSIVLRTTGTANTVVSAAATFTDSVTLVSDGNIQINPSYFVATTQADGVLVVAAQNYFINTTSAGSTTALRATGGGSSRWIVYTKLPISNTTYLGGLNSNNQAYWGSTYSTLAPSAVGAGNRYVFSDGITITTTNASKTYGTTVDISPNYTVTGAYTTPASTFGDVYLPVSVTDILATLPTITAASSADSDTNAAVGTYAMSASGAVAKTGYGFTYASTGNGVMTVNPAAVTLGVVGSKTYDGTAVFNAGSVVVSGLANGDTLGTATANSAKVADNGSNYFVSFTLSSGTASNYVLVNGYNAATNSATINPLALTPVISAASSTYGASVSPGMVTFSNKVSADVVTASAVSIVSPQYSAANKLKAGSYAQSITDALTGADAGNYTLTGGYTTPTSNYTVTPLALTASIASASSTYGAVVVPGAASFSNVVGADVVTPGAVSIVSPLYSSGNKLKVGAYAQSISATLGGADAGNYTLTGGYTSAANYTVNTLALTGSIATGSTTYGDALVPGAVTWTNKVSGDVITPTVSVNTAGNTSTSGKLKAGSYTGIQSVTGLAGTDAANYSYAGVTGDYTVSQLALTASIASASSTYGAAVVPGAASFSNVVGADVVTPSAVSMVSPAYSTSNKLKAGTYAQSITATLGGADAVNYVLSNGFTSLTNNYTVNPLALTGSIATGSTTYGATLVPGAVTLANVVGNDVVTPTASVTVAAGNTSTAGKLKAGSYTGIQGISALAGADAANYSYGGVTGDYTVSPLALVASITSASSTYGSAVTVGTASFSNVVGADTVTPSAVSIVSPAYSTSNNLKAGTYAQRITSTLGGADAGNYTLTGGYTTGTNNYTVNTLSLTGSIAAGSTTYGASLVPGAVTLTNVVGSDVVTPTVSVTVAVGNTSTAGKLKAGSYTGIQGITALGGADAANYTYASVTGDYTVSPLALVASITSGSSVYGSALVLGTPSFSNVVGADVVTPGAVSIVSPAYSASNHLVVGAYKQSISASLGGADAGNYVLTGGFTSATPNYLVSPLGLTIASQTAVNKVYTGTTAAAINSASASLVGVVVGDDVTLDSSGTYGTFASANVANGIAVAVAGNALAGASAANYTLSQPTGLSANITPAPLTVTANADSKIIGQSDAAGYGGVSYSGFVAGQSAANLGGTLVITRTNGSTNSAGVYTGVLQPSGLTSSNYTISYVNGDYTVVPADTLMVRSANTSSIYGTAATFAAPTVQYLNSAQNVILTLSQTSASGNTYSFSDGVGGSASFTLGATGTLSTSGNLVAGNYSITGLNFSQVGNNFNNPPVYAGTLTVAPKAVTASTNSVSKVYDGTAAMQGLAISLANVVTGDQVTAGGAGAFAQANVGTNLNYSVSNLALSGGDSGNYYLTGGTTFSGSNGNITPATLTYVATVATSTYGSTPQVNAGSVTGFVPGDNLVNATTGTLLFSTTATGSSNVGTHAVTGSGLTANNGNYTFVQAPANTTALTINPAPLTVSGTKVYDGNGNFSHTQMSVAGAQNGEAVTLTAGSATASGSGAGAYAGTGLSGLTISVSGGNALAGNYTLPSSGDMAITARPITLTANTQTTAYGTALGLGTTAYTLSSGSLVSGDAISGVTLQYNGNATVPASTNAGTYTNGIVASAATGTGGFNASNYNISYIPGNLTVSRVALSITARAQSTTYGTALALGTTAYDLSGSLVNGETLSAVTLQYNGSATVPANTNAATYTNAIVASGATGTGGFSAANYTITYAPANLTVNPKAVTITNNAGSTTYNGTSTYASLVAAAGYTATALAGSDAIASVAQGFTVGGNAVSGVAQAGSFVATPSAVVLASGTASNYSFSYVGATHTVAKANLSVTATASLSGNVYNGSAYTGTYTTSLLGSDTLTVTGVATGVNAGTYTSNLQVSGAALANYNTPVITNADLIIDPKPISVSGQTAVNKVYTGTTAAAINSASASLVGAVVGDDVSLNATGAYGTFASANVANGIAVTVAGNALSGTKASNYTLSQPTGLSANITPAPLTVTANADSKIIGQSDAAGYGGVSYSGFVAGQSAANLGG</sequence>
<feature type="chain" id="PRO_5037227389" evidence="5">
    <location>
        <begin position="30"/>
        <end position="4997"/>
    </location>
</feature>
<dbReference type="EMBL" id="JACYFT010000003">
    <property type="protein sequence ID" value="MBD8051741.1"/>
    <property type="molecule type" value="Genomic_DNA"/>
</dbReference>
<dbReference type="Proteomes" id="UP000647424">
    <property type="component" value="Unassembled WGS sequence"/>
</dbReference>
<comment type="caution">
    <text evidence="7">The sequence shown here is derived from an EMBL/GenBank/DDBJ whole genome shotgun (WGS) entry which is preliminary data.</text>
</comment>
<evidence type="ECO:0000256" key="4">
    <source>
        <dbReference type="SAM" id="MobiDB-lite"/>
    </source>
</evidence>
<dbReference type="SMART" id="SM00912">
    <property type="entry name" value="Haemagg_act"/>
    <property type="match status" value="1"/>
</dbReference>
<reference evidence="7" key="1">
    <citation type="submission" date="2020-09" db="EMBL/GenBank/DDBJ databases">
        <title>Genome seq and assembly of Limnohabitants sp.</title>
        <authorList>
            <person name="Chhetri G."/>
        </authorList>
    </citation>
    <scope>NUCLEOTIDE SEQUENCE</scope>
    <source>
        <strain evidence="7">JUR4</strain>
    </source>
</reference>
<dbReference type="Pfam" id="PF12951">
    <property type="entry name" value="PATR"/>
    <property type="match status" value="9"/>
</dbReference>
<dbReference type="Pfam" id="PF18657">
    <property type="entry name" value="YDG"/>
    <property type="match status" value="5"/>
</dbReference>
<dbReference type="InterPro" id="IPR012334">
    <property type="entry name" value="Pectin_lyas_fold"/>
</dbReference>
<dbReference type="PANTHER" id="PTHR12338">
    <property type="entry name" value="AUTOTRANSPORTER"/>
    <property type="match status" value="1"/>
</dbReference>
<evidence type="ECO:0000256" key="5">
    <source>
        <dbReference type="SAM" id="SignalP"/>
    </source>
</evidence>
<dbReference type="InterPro" id="IPR041248">
    <property type="entry name" value="YDG"/>
</dbReference>
<comment type="subcellular location">
    <subcellularLocation>
        <location evidence="1">Secreted</location>
    </subcellularLocation>
</comment>
<dbReference type="SUPFAM" id="SSF51126">
    <property type="entry name" value="Pectin lyase-like"/>
    <property type="match status" value="4"/>
</dbReference>
<organism evidence="7 8">
    <name type="scientific">Limnohabitans radicicola</name>
    <dbReference type="NCBI Taxonomy" id="2771427"/>
    <lineage>
        <taxon>Bacteria</taxon>
        <taxon>Pseudomonadati</taxon>
        <taxon>Pseudomonadota</taxon>
        <taxon>Betaproteobacteria</taxon>
        <taxon>Burkholderiales</taxon>
        <taxon>Comamonadaceae</taxon>
        <taxon>Limnohabitans</taxon>
    </lineage>
</organism>
<evidence type="ECO:0000256" key="2">
    <source>
        <dbReference type="ARBA" id="ARBA00022525"/>
    </source>
</evidence>
<protein>
    <submittedName>
        <fullName evidence="7">Autotransporter-associated beta strand repeat-containing protein</fullName>
    </submittedName>
</protein>
<dbReference type="NCBIfam" id="TIGR02601">
    <property type="entry name" value="autotrns_rpt"/>
    <property type="match status" value="8"/>
</dbReference>
<accession>A0A927IN05</accession>
<dbReference type="PANTHER" id="PTHR12338:SF8">
    <property type="entry name" value="HEME_HEMOPEXIN-BINDING PROTEIN"/>
    <property type="match status" value="1"/>
</dbReference>
<dbReference type="NCBIfam" id="TIGR01901">
    <property type="entry name" value="adhes_NPXG"/>
    <property type="match status" value="1"/>
</dbReference>
<dbReference type="InterPro" id="IPR050909">
    <property type="entry name" value="Bact_Autotransporter_VF"/>
</dbReference>
<feature type="domain" description="Filamentous haemagglutinin FhaB/tRNA nuclease CdiA-like TPS" evidence="6">
    <location>
        <begin position="33"/>
        <end position="145"/>
    </location>
</feature>
<gene>
    <name evidence="7" type="ORF">IC609_14435</name>
</gene>
<feature type="non-terminal residue" evidence="7">
    <location>
        <position position="4997"/>
    </location>
</feature>